<dbReference type="RefSeq" id="WP_186841219.1">
    <property type="nucleotide sequence ID" value="NZ_WJBC01000002.1"/>
</dbReference>
<protein>
    <submittedName>
        <fullName evidence="5">4Fe-4S dicluster domain-containing protein</fullName>
    </submittedName>
</protein>
<evidence type="ECO:0000259" key="4">
    <source>
        <dbReference type="PROSITE" id="PS51379"/>
    </source>
</evidence>
<evidence type="ECO:0000313" key="6">
    <source>
        <dbReference type="Proteomes" id="UP000603234"/>
    </source>
</evidence>
<evidence type="ECO:0000256" key="1">
    <source>
        <dbReference type="ARBA" id="ARBA00022723"/>
    </source>
</evidence>
<dbReference type="Pfam" id="PF00881">
    <property type="entry name" value="Nitroreductase"/>
    <property type="match status" value="1"/>
</dbReference>
<dbReference type="PROSITE" id="PS00198">
    <property type="entry name" value="4FE4S_FER_1"/>
    <property type="match status" value="1"/>
</dbReference>
<dbReference type="EMBL" id="WJBC01000002">
    <property type="protein sequence ID" value="MBC3803309.1"/>
    <property type="molecule type" value="Genomic_DNA"/>
</dbReference>
<keyword evidence="6" id="KW-1185">Reference proteome</keyword>
<sequence length="269" mass="30398">MITIDENKCIGCGLCAKDCFTHDIEVIEKKAKSKRIRCIECGHCIAVCPESAVSLENYPMSDILEYQQGQFELDENQYLRALKFRRTIRQFSKKPVAAGQIETIIEAGRYSPTGGNQQNVSYCVVKDDIGPLRAMALDELNKIASLSTAEKAKLNISWYGEMWQQMYRDFHDQKIDGLFFDAETVILVISESVQSACIAAAHMETMVYAQGLGMLYSGFFTRAVAHSKEIKDYLKLDPGQNVHACLVIGYPGVKYQRTVPRKEAKINWR</sequence>
<dbReference type="Proteomes" id="UP000603234">
    <property type="component" value="Unassembled WGS sequence"/>
</dbReference>
<dbReference type="Gene3D" id="3.30.70.20">
    <property type="match status" value="1"/>
</dbReference>
<feature type="domain" description="4Fe-4S ferredoxin-type" evidence="4">
    <location>
        <begin position="37"/>
        <end position="58"/>
    </location>
</feature>
<dbReference type="InterPro" id="IPR029479">
    <property type="entry name" value="Nitroreductase"/>
</dbReference>
<keyword evidence="3" id="KW-0411">Iron-sulfur</keyword>
<dbReference type="SUPFAM" id="SSF55469">
    <property type="entry name" value="FMN-dependent nitroreductase-like"/>
    <property type="match status" value="1"/>
</dbReference>
<evidence type="ECO:0000313" key="5">
    <source>
        <dbReference type="EMBL" id="MBC3803309.1"/>
    </source>
</evidence>
<organism evidence="5 6">
    <name type="scientific">Acetobacterium fimetarium</name>
    <dbReference type="NCBI Taxonomy" id="52691"/>
    <lineage>
        <taxon>Bacteria</taxon>
        <taxon>Bacillati</taxon>
        <taxon>Bacillota</taxon>
        <taxon>Clostridia</taxon>
        <taxon>Eubacteriales</taxon>
        <taxon>Eubacteriaceae</taxon>
        <taxon>Acetobacterium</taxon>
    </lineage>
</organism>
<dbReference type="SUPFAM" id="SSF54862">
    <property type="entry name" value="4Fe-4S ferredoxins"/>
    <property type="match status" value="1"/>
</dbReference>
<dbReference type="InterPro" id="IPR050627">
    <property type="entry name" value="Nitroreductase/BluB"/>
</dbReference>
<comment type="caution">
    <text evidence="5">The sequence shown here is derived from an EMBL/GenBank/DDBJ whole genome shotgun (WGS) entry which is preliminary data.</text>
</comment>
<dbReference type="InterPro" id="IPR000415">
    <property type="entry name" value="Nitroreductase-like"/>
</dbReference>
<proteinExistence type="predicted"/>
<accession>A0ABR6WSM6</accession>
<dbReference type="Pfam" id="PF13237">
    <property type="entry name" value="Fer4_10"/>
    <property type="match status" value="1"/>
</dbReference>
<evidence type="ECO:0000256" key="2">
    <source>
        <dbReference type="ARBA" id="ARBA00023004"/>
    </source>
</evidence>
<feature type="domain" description="4Fe-4S ferredoxin-type" evidence="4">
    <location>
        <begin position="1"/>
        <end position="29"/>
    </location>
</feature>
<evidence type="ECO:0000256" key="3">
    <source>
        <dbReference type="ARBA" id="ARBA00023014"/>
    </source>
</evidence>
<name>A0ABR6WSM6_9FIRM</name>
<reference evidence="5 6" key="1">
    <citation type="journal article" date="2020" name="mSystems">
        <title>Defining Genomic and Predicted Metabolic Features of the Acetobacterium Genus.</title>
        <authorList>
            <person name="Ross D.E."/>
            <person name="Marshall C.W."/>
            <person name="Gulliver D."/>
            <person name="May H.D."/>
            <person name="Norman R.S."/>
        </authorList>
    </citation>
    <scope>NUCLEOTIDE SEQUENCE [LARGE SCALE GENOMIC DNA]</scope>
    <source>
        <strain evidence="5 6">DSM 8238</strain>
    </source>
</reference>
<dbReference type="PANTHER" id="PTHR23026">
    <property type="entry name" value="NADPH NITROREDUCTASE"/>
    <property type="match status" value="1"/>
</dbReference>
<dbReference type="Gene3D" id="3.40.109.10">
    <property type="entry name" value="NADH Oxidase"/>
    <property type="match status" value="1"/>
</dbReference>
<dbReference type="InterPro" id="IPR017900">
    <property type="entry name" value="4Fe4S_Fe_S_CS"/>
</dbReference>
<gene>
    <name evidence="5" type="ORF">GH808_02470</name>
</gene>
<keyword evidence="1" id="KW-0479">Metal-binding</keyword>
<dbReference type="PROSITE" id="PS51379">
    <property type="entry name" value="4FE4S_FER_2"/>
    <property type="match status" value="2"/>
</dbReference>
<dbReference type="PANTHER" id="PTHR23026:SF124">
    <property type="entry name" value="NITROREDUCTASE FD-NR2"/>
    <property type="match status" value="1"/>
</dbReference>
<dbReference type="InterPro" id="IPR017896">
    <property type="entry name" value="4Fe4S_Fe-S-bd"/>
</dbReference>
<keyword evidence="2" id="KW-0408">Iron</keyword>